<organism evidence="2 3">
    <name type="scientific">Caminibacter mediatlanticus TB-2</name>
    <dbReference type="NCBI Taxonomy" id="391592"/>
    <lineage>
        <taxon>Bacteria</taxon>
        <taxon>Pseudomonadati</taxon>
        <taxon>Campylobacterota</taxon>
        <taxon>Epsilonproteobacteria</taxon>
        <taxon>Nautiliales</taxon>
        <taxon>Nautiliaceae</taxon>
        <taxon>Caminibacter</taxon>
    </lineage>
</organism>
<evidence type="ECO:0000313" key="2">
    <source>
        <dbReference type="EMBL" id="EDM23672.1"/>
    </source>
</evidence>
<evidence type="ECO:0000256" key="1">
    <source>
        <dbReference type="SAM" id="SignalP"/>
    </source>
</evidence>
<name>A0AAI9F1G2_9BACT</name>
<feature type="signal peptide" evidence="1">
    <location>
        <begin position="1"/>
        <end position="20"/>
    </location>
</feature>
<proteinExistence type="predicted"/>
<dbReference type="RefSeq" id="WP_007474595.1">
    <property type="nucleotide sequence ID" value="NZ_ABCJ01000004.1"/>
</dbReference>
<gene>
    <name evidence="2" type="ORF">CMTB2_05287</name>
</gene>
<feature type="chain" id="PRO_5042581283" description="DUF3108 domain-containing protein" evidence="1">
    <location>
        <begin position="21"/>
        <end position="239"/>
    </location>
</feature>
<evidence type="ECO:0000313" key="3">
    <source>
        <dbReference type="Proteomes" id="UP000003288"/>
    </source>
</evidence>
<dbReference type="AlphaFoldDB" id="A0AAI9F1G2"/>
<sequence length="239" mass="27450">MRIILLLFCIVFLNATKIEATYSAKYGWFGTIATAKGIFERNNTKYQITTTVNAKGIAAALSGNLMQTYKSIGIIKNGLLIPQKYIVDIKRNGNDYYRVHIFNHKKKEIIKIRYKNGKLTKKYKIPYAPYDVLSLYWNLPKLIKEKKHYTFYAIGGRKKDGRIDITFPNKEEINQLKKSLKKSGLYIKANLYNKVFVGDKGVLYLVINPKNWVTLAGMVKNVLKIGDLKGEIKSLKKLN</sequence>
<evidence type="ECO:0008006" key="4">
    <source>
        <dbReference type="Google" id="ProtNLM"/>
    </source>
</evidence>
<accession>A0AAI9F1G2</accession>
<dbReference type="EMBL" id="ABCJ01000004">
    <property type="protein sequence ID" value="EDM23672.1"/>
    <property type="molecule type" value="Genomic_DNA"/>
</dbReference>
<dbReference type="Proteomes" id="UP000003288">
    <property type="component" value="Unassembled WGS sequence"/>
</dbReference>
<keyword evidence="1" id="KW-0732">Signal</keyword>
<reference evidence="2 3" key="1">
    <citation type="journal article" date="2011" name="Stand. Genomic Sci.">
        <title>Draft genome sequence of Caminibacter mediatlanticus strain TB-2, an epsilonproteobacterium isolated from a deep-sea hydrothermal vent.</title>
        <authorList>
            <person name="Giovannelli D."/>
            <person name="Ferriera S."/>
            <person name="Johnson J."/>
            <person name="Kravitz S."/>
            <person name="Perez-Rodriguez I."/>
            <person name="Ricci J."/>
            <person name="O'Brien C."/>
            <person name="Voordeckers J.W."/>
            <person name="Bini E."/>
            <person name="Vetriani C."/>
        </authorList>
    </citation>
    <scope>NUCLEOTIDE SEQUENCE [LARGE SCALE GENOMIC DNA]</scope>
    <source>
        <strain evidence="2 3">TB-2</strain>
    </source>
</reference>
<protein>
    <recommendedName>
        <fullName evidence="4">DUF3108 domain-containing protein</fullName>
    </recommendedName>
</protein>
<comment type="caution">
    <text evidence="2">The sequence shown here is derived from an EMBL/GenBank/DDBJ whole genome shotgun (WGS) entry which is preliminary data.</text>
</comment>